<protein>
    <submittedName>
        <fullName evidence="5">ABC transporter ATP-binding protein</fullName>
    </submittedName>
</protein>
<dbReference type="GO" id="GO:0015833">
    <property type="term" value="P:peptide transport"/>
    <property type="evidence" value="ECO:0007669"/>
    <property type="project" value="InterPro"/>
</dbReference>
<dbReference type="InParanoid" id="A0A7L9FGJ0"/>
<dbReference type="SMART" id="SM00382">
    <property type="entry name" value="AAA"/>
    <property type="match status" value="1"/>
</dbReference>
<dbReference type="Pfam" id="PF00005">
    <property type="entry name" value="ABC_tran"/>
    <property type="match status" value="1"/>
</dbReference>
<dbReference type="CDD" id="cd03257">
    <property type="entry name" value="ABC_NikE_OppD_transporters"/>
    <property type="match status" value="1"/>
</dbReference>
<dbReference type="InterPro" id="IPR003439">
    <property type="entry name" value="ABC_transporter-like_ATP-bd"/>
</dbReference>
<dbReference type="GO" id="GO:0016887">
    <property type="term" value="F:ATP hydrolysis activity"/>
    <property type="evidence" value="ECO:0007669"/>
    <property type="project" value="InterPro"/>
</dbReference>
<dbReference type="FunFam" id="3.40.50.300:FF:000016">
    <property type="entry name" value="Oligopeptide ABC transporter ATP-binding component"/>
    <property type="match status" value="1"/>
</dbReference>
<keyword evidence="1" id="KW-0813">Transport</keyword>
<dbReference type="GO" id="GO:0055085">
    <property type="term" value="P:transmembrane transport"/>
    <property type="evidence" value="ECO:0007669"/>
    <property type="project" value="UniProtKB-ARBA"/>
</dbReference>
<dbReference type="FunCoup" id="A0A7L9FGJ0">
    <property type="interactions" value="33"/>
</dbReference>
<dbReference type="PANTHER" id="PTHR43776">
    <property type="entry name" value="TRANSPORT ATP-BINDING PROTEIN"/>
    <property type="match status" value="1"/>
</dbReference>
<proteinExistence type="predicted"/>
<dbReference type="Proteomes" id="UP000594121">
    <property type="component" value="Chromosome"/>
</dbReference>
<keyword evidence="3 5" id="KW-0067">ATP-binding</keyword>
<dbReference type="Pfam" id="PF08352">
    <property type="entry name" value="oligo_HPY"/>
    <property type="match status" value="1"/>
</dbReference>
<dbReference type="GO" id="GO:0005524">
    <property type="term" value="F:ATP binding"/>
    <property type="evidence" value="ECO:0007669"/>
    <property type="project" value="UniProtKB-KW"/>
</dbReference>
<evidence type="ECO:0000256" key="2">
    <source>
        <dbReference type="ARBA" id="ARBA00022741"/>
    </source>
</evidence>
<organism evidence="5 6">
    <name type="scientific">Infirmifilum lucidum</name>
    <dbReference type="NCBI Taxonomy" id="2776706"/>
    <lineage>
        <taxon>Archaea</taxon>
        <taxon>Thermoproteota</taxon>
        <taxon>Thermoprotei</taxon>
        <taxon>Thermofilales</taxon>
        <taxon>Thermofilaceae</taxon>
        <taxon>Infirmifilum</taxon>
    </lineage>
</organism>
<dbReference type="Gene3D" id="3.40.50.300">
    <property type="entry name" value="P-loop containing nucleotide triphosphate hydrolases"/>
    <property type="match status" value="1"/>
</dbReference>
<dbReference type="KEGG" id="thel:IG193_00280"/>
<dbReference type="NCBIfam" id="TIGR01727">
    <property type="entry name" value="oligo_HPY"/>
    <property type="match status" value="1"/>
</dbReference>
<evidence type="ECO:0000313" key="6">
    <source>
        <dbReference type="Proteomes" id="UP000594121"/>
    </source>
</evidence>
<feature type="domain" description="ABC transporter" evidence="4">
    <location>
        <begin position="11"/>
        <end position="266"/>
    </location>
</feature>
<dbReference type="PANTHER" id="PTHR43776:SF8">
    <property type="entry name" value="ABC TRANSPORTER, ATP-BINDING PROTEIN"/>
    <property type="match status" value="1"/>
</dbReference>
<keyword evidence="2" id="KW-0547">Nucleotide-binding</keyword>
<reference evidence="5 6" key="1">
    <citation type="submission" date="2020-10" db="EMBL/GenBank/DDBJ databases">
        <title>Thermofilum lucidum 3507LT sp. nov. a novel member of Thermofilaceae family isolated from Chile hot spring, and proposal of description order Thermofilales.</title>
        <authorList>
            <person name="Zayulina K.S."/>
            <person name="Elcheninov A.G."/>
            <person name="Toshchakov S.V."/>
            <person name="Kublanov I.V."/>
        </authorList>
    </citation>
    <scope>NUCLEOTIDE SEQUENCE [LARGE SCALE GENOMIC DNA]</scope>
    <source>
        <strain evidence="5 6">3507LT</strain>
    </source>
</reference>
<gene>
    <name evidence="5" type="ORF">IG193_00280</name>
</gene>
<evidence type="ECO:0000256" key="3">
    <source>
        <dbReference type="ARBA" id="ARBA00022840"/>
    </source>
</evidence>
<evidence type="ECO:0000313" key="5">
    <source>
        <dbReference type="EMBL" id="QOJ78938.1"/>
    </source>
</evidence>
<accession>A0A7L9FGJ0</accession>
<dbReference type="RefSeq" id="WP_192818910.1">
    <property type="nucleotide sequence ID" value="NZ_CP062310.1"/>
</dbReference>
<dbReference type="InterPro" id="IPR027417">
    <property type="entry name" value="P-loop_NTPase"/>
</dbReference>
<keyword evidence="6" id="KW-1185">Reference proteome</keyword>
<dbReference type="GeneID" id="59148286"/>
<dbReference type="SUPFAM" id="SSF52540">
    <property type="entry name" value="P-loop containing nucleoside triphosphate hydrolases"/>
    <property type="match status" value="1"/>
</dbReference>
<sequence>MSPATSGRELLRVENLKVYYPLRRTLEEILAGVRRFLRAVDGVSFSILEGESLALVGESGSGKTTVARAIVGLVEPTEGRITYNGYDVAAFRGRELAMFRRSVQMVFQDPSVSLNPRMRVGDQVKFPLDVNKIGSKEERRQIVLETLKRVGLVPPEDFYNRYPHQLSGGQRQRVAIARALVLRPRLLIADEPISNIDVSARAQILSLLKELREEMGLTLLYITHDLSSAWAVADKVAVMYLGKILEYGRVDDVFTNPLHPYTRALLSSVPSLSPEQKLRKKLLLSGEVPNAINIPSGCRLHPRCPFASQKCRVEEPSLLDAGNGHLVACHLYG</sequence>
<dbReference type="InterPro" id="IPR050319">
    <property type="entry name" value="ABC_transp_ATP-bind"/>
</dbReference>
<dbReference type="InterPro" id="IPR017871">
    <property type="entry name" value="ABC_transporter-like_CS"/>
</dbReference>
<evidence type="ECO:0000256" key="1">
    <source>
        <dbReference type="ARBA" id="ARBA00022448"/>
    </source>
</evidence>
<dbReference type="InterPro" id="IPR013563">
    <property type="entry name" value="Oligopep_ABC_C"/>
</dbReference>
<dbReference type="PROSITE" id="PS00211">
    <property type="entry name" value="ABC_TRANSPORTER_1"/>
    <property type="match status" value="1"/>
</dbReference>
<dbReference type="PROSITE" id="PS50893">
    <property type="entry name" value="ABC_TRANSPORTER_2"/>
    <property type="match status" value="1"/>
</dbReference>
<dbReference type="InterPro" id="IPR003593">
    <property type="entry name" value="AAA+_ATPase"/>
</dbReference>
<dbReference type="EMBL" id="CP062310">
    <property type="protein sequence ID" value="QOJ78938.1"/>
    <property type="molecule type" value="Genomic_DNA"/>
</dbReference>
<dbReference type="AlphaFoldDB" id="A0A7L9FGJ0"/>
<evidence type="ECO:0000259" key="4">
    <source>
        <dbReference type="PROSITE" id="PS50893"/>
    </source>
</evidence>
<name>A0A7L9FGJ0_9CREN</name>